<protein>
    <submittedName>
        <fullName evidence="3">DUF6328 family protein</fullName>
    </submittedName>
</protein>
<evidence type="ECO:0000313" key="3">
    <source>
        <dbReference type="EMBL" id="MFC7268588.1"/>
    </source>
</evidence>
<keyword evidence="4" id="KW-1185">Reference proteome</keyword>
<reference evidence="4" key="1">
    <citation type="journal article" date="2019" name="Int. J. Syst. Evol. Microbiol.">
        <title>The Global Catalogue of Microorganisms (GCM) 10K type strain sequencing project: providing services to taxonomists for standard genome sequencing and annotation.</title>
        <authorList>
            <consortium name="The Broad Institute Genomics Platform"/>
            <consortium name="The Broad Institute Genome Sequencing Center for Infectious Disease"/>
            <person name="Wu L."/>
            <person name="Ma J."/>
        </authorList>
    </citation>
    <scope>NUCLEOTIDE SEQUENCE [LARGE SCALE GENOMIC DNA]</scope>
    <source>
        <strain evidence="4">CGMCC 1.15772</strain>
    </source>
</reference>
<accession>A0ABW2HB82</accession>
<dbReference type="Pfam" id="PF19853">
    <property type="entry name" value="DUF6328"/>
    <property type="match status" value="1"/>
</dbReference>
<proteinExistence type="predicted"/>
<keyword evidence="2" id="KW-1133">Transmembrane helix</keyword>
<dbReference type="RefSeq" id="WP_262873478.1">
    <property type="nucleotide sequence ID" value="NZ_BAABKW010000002.1"/>
</dbReference>
<comment type="caution">
    <text evidence="3">The sequence shown here is derived from an EMBL/GenBank/DDBJ whole genome shotgun (WGS) entry which is preliminary data.</text>
</comment>
<feature type="transmembrane region" description="Helical" evidence="2">
    <location>
        <begin position="136"/>
        <end position="161"/>
    </location>
</feature>
<name>A0ABW2HB82_9MICO</name>
<evidence type="ECO:0000313" key="4">
    <source>
        <dbReference type="Proteomes" id="UP001596507"/>
    </source>
</evidence>
<evidence type="ECO:0000256" key="2">
    <source>
        <dbReference type="SAM" id="Phobius"/>
    </source>
</evidence>
<evidence type="ECO:0000256" key="1">
    <source>
        <dbReference type="SAM" id="MobiDB-lite"/>
    </source>
</evidence>
<gene>
    <name evidence="3" type="ORF">ACFQRL_06430</name>
</gene>
<dbReference type="Proteomes" id="UP001596507">
    <property type="component" value="Unassembled WGS sequence"/>
</dbReference>
<dbReference type="EMBL" id="JBHTBE010000001">
    <property type="protein sequence ID" value="MFC7268588.1"/>
    <property type="molecule type" value="Genomic_DNA"/>
</dbReference>
<feature type="transmembrane region" description="Helical" evidence="2">
    <location>
        <begin position="103"/>
        <end position="130"/>
    </location>
</feature>
<feature type="region of interest" description="Disordered" evidence="1">
    <location>
        <begin position="1"/>
        <end position="24"/>
    </location>
</feature>
<organism evidence="3 4">
    <name type="scientific">Microbacterium fluvii</name>
    <dbReference type="NCBI Taxonomy" id="415215"/>
    <lineage>
        <taxon>Bacteria</taxon>
        <taxon>Bacillati</taxon>
        <taxon>Actinomycetota</taxon>
        <taxon>Actinomycetes</taxon>
        <taxon>Micrococcales</taxon>
        <taxon>Microbacteriaceae</taxon>
        <taxon>Microbacterium</taxon>
    </lineage>
</organism>
<dbReference type="InterPro" id="IPR046291">
    <property type="entry name" value="DUF6328"/>
</dbReference>
<feature type="transmembrane region" description="Helical" evidence="2">
    <location>
        <begin position="69"/>
        <end position="91"/>
    </location>
</feature>
<keyword evidence="2" id="KW-0472">Membrane</keyword>
<sequence length="171" mass="18365">MPPVRDADNGDDLRDGRDESPAERADRNWNDVLQELRVLQTGSQILTGFLLALAFQPAFGDLDASQSTLYLVLVVLAALSSILALAPVALHRMLFRRRAKPQVVAYGHAALVTVLVTVALLVVGVVAFVFDVVLDAGAAWIIVIALSAVIVLLWIAAPVVVRARHSTGRPL</sequence>
<keyword evidence="2" id="KW-0812">Transmembrane</keyword>